<dbReference type="VEuPathDB" id="FungiDB:EMCG_06073"/>
<dbReference type="Pfam" id="PF21858">
    <property type="entry name" value="DUF6914"/>
    <property type="match status" value="1"/>
</dbReference>
<dbReference type="InterPro" id="IPR054208">
    <property type="entry name" value="DUF6914"/>
</dbReference>
<gene>
    <name evidence="1" type="ORF">EMCG_06073</name>
</gene>
<sequence>MQYHVKITIQPGFDGQPWMFEESRLDESSTRFRLLVRVLIAKIADPVKLLVPSKRSFDPEHT</sequence>
<reference evidence="2" key="1">
    <citation type="journal article" date="2015" name="PLoS Genet.">
        <title>The dynamic genome and transcriptome of the human fungal pathogen Blastomyces and close relative Emmonsia.</title>
        <authorList>
            <person name="Munoz J.F."/>
            <person name="Gauthier G.M."/>
            <person name="Desjardins C.A."/>
            <person name="Gallo J.E."/>
            <person name="Holder J."/>
            <person name="Sullivan T.D."/>
            <person name="Marty A.J."/>
            <person name="Carmen J.C."/>
            <person name="Chen Z."/>
            <person name="Ding L."/>
            <person name="Gujja S."/>
            <person name="Magrini V."/>
            <person name="Misas E."/>
            <person name="Mitreva M."/>
            <person name="Priest M."/>
            <person name="Saif S."/>
            <person name="Whiston E.A."/>
            <person name="Young S."/>
            <person name="Zeng Q."/>
            <person name="Goldman W.E."/>
            <person name="Mardis E.R."/>
            <person name="Taylor J.W."/>
            <person name="McEwen J.G."/>
            <person name="Clay O.K."/>
            <person name="Klein B.S."/>
            <person name="Cuomo C.A."/>
        </authorList>
    </citation>
    <scope>NUCLEOTIDE SEQUENCE [LARGE SCALE GENOMIC DNA]</scope>
    <source>
        <strain evidence="2">UAMH 3008</strain>
    </source>
</reference>
<evidence type="ECO:0000313" key="1">
    <source>
        <dbReference type="EMBL" id="KKZ68250.1"/>
    </source>
</evidence>
<dbReference type="EMBL" id="LCZI01000132">
    <property type="protein sequence ID" value="KKZ68250.1"/>
    <property type="molecule type" value="Genomic_DNA"/>
</dbReference>
<proteinExistence type="predicted"/>
<dbReference type="Proteomes" id="UP000034164">
    <property type="component" value="Unassembled WGS sequence"/>
</dbReference>
<comment type="caution">
    <text evidence="1">The sequence shown here is derived from an EMBL/GenBank/DDBJ whole genome shotgun (WGS) entry which is preliminary data.</text>
</comment>
<evidence type="ECO:0000313" key="2">
    <source>
        <dbReference type="Proteomes" id="UP000034164"/>
    </source>
</evidence>
<name>A0A0G2ID80_9EURO</name>
<dbReference type="AlphaFoldDB" id="A0A0G2ID80"/>
<accession>A0A0G2ID80</accession>
<dbReference type="OrthoDB" id="2679825at2759"/>
<organism evidence="1 2">
    <name type="scientific">[Emmonsia] crescens</name>
    <dbReference type="NCBI Taxonomy" id="73230"/>
    <lineage>
        <taxon>Eukaryota</taxon>
        <taxon>Fungi</taxon>
        <taxon>Dikarya</taxon>
        <taxon>Ascomycota</taxon>
        <taxon>Pezizomycotina</taxon>
        <taxon>Eurotiomycetes</taxon>
        <taxon>Eurotiomycetidae</taxon>
        <taxon>Onygenales</taxon>
        <taxon>Ajellomycetaceae</taxon>
        <taxon>Emergomyces</taxon>
    </lineage>
</organism>
<protein>
    <submittedName>
        <fullName evidence="1">Uncharacterized protein</fullName>
    </submittedName>
</protein>